<dbReference type="AlphaFoldDB" id="A0A1G6ZEL2"/>
<sequence length="55" mass="6054">MKTSQVIISDFHAELNISETKVLRTAAQKSEKKIETRGNLILLALANTKINASIT</sequence>
<dbReference type="RefSeq" id="WP_167356650.1">
    <property type="nucleotide sequence ID" value="NZ_FMZH01000010.1"/>
</dbReference>
<reference evidence="2" key="1">
    <citation type="submission" date="2016-10" db="EMBL/GenBank/DDBJ databases">
        <authorList>
            <person name="Varghese N."/>
            <person name="Submissions S."/>
        </authorList>
    </citation>
    <scope>NUCLEOTIDE SEQUENCE [LARGE SCALE GENOMIC DNA]</scope>
    <source>
        <strain evidence="2">DSM 18609</strain>
    </source>
</reference>
<organism evidence="1 2">
    <name type="scientific">Pedobacter soli</name>
    <dbReference type="NCBI Taxonomy" id="390242"/>
    <lineage>
        <taxon>Bacteria</taxon>
        <taxon>Pseudomonadati</taxon>
        <taxon>Bacteroidota</taxon>
        <taxon>Sphingobacteriia</taxon>
        <taxon>Sphingobacteriales</taxon>
        <taxon>Sphingobacteriaceae</taxon>
        <taxon>Pedobacter</taxon>
    </lineage>
</organism>
<protein>
    <submittedName>
        <fullName evidence="1">Uncharacterized protein</fullName>
    </submittedName>
</protein>
<evidence type="ECO:0000313" key="2">
    <source>
        <dbReference type="Proteomes" id="UP000199455"/>
    </source>
</evidence>
<name>A0A1G6ZEL2_9SPHI</name>
<evidence type="ECO:0000313" key="1">
    <source>
        <dbReference type="EMBL" id="SDE00912.1"/>
    </source>
</evidence>
<dbReference type="Proteomes" id="UP000199455">
    <property type="component" value="Unassembled WGS sequence"/>
</dbReference>
<dbReference type="EMBL" id="FMZH01000010">
    <property type="protein sequence ID" value="SDE00912.1"/>
    <property type="molecule type" value="Genomic_DNA"/>
</dbReference>
<dbReference type="STRING" id="390242.SAMN04488024_11075"/>
<proteinExistence type="predicted"/>
<keyword evidence="2" id="KW-1185">Reference proteome</keyword>
<accession>A0A1G6ZEL2</accession>
<gene>
    <name evidence="1" type="ORF">SAMN04488024_11075</name>
</gene>